<dbReference type="Proteomes" id="UP001500897">
    <property type="component" value="Unassembled WGS sequence"/>
</dbReference>
<feature type="compositionally biased region" description="Low complexity" evidence="1">
    <location>
        <begin position="423"/>
        <end position="449"/>
    </location>
</feature>
<dbReference type="EMBL" id="BAAANS010000078">
    <property type="protein sequence ID" value="GAA2121477.1"/>
    <property type="molecule type" value="Genomic_DNA"/>
</dbReference>
<feature type="region of interest" description="Disordered" evidence="1">
    <location>
        <begin position="203"/>
        <end position="291"/>
    </location>
</feature>
<feature type="transmembrane region" description="Helical" evidence="2">
    <location>
        <begin position="90"/>
        <end position="109"/>
    </location>
</feature>
<keyword evidence="2" id="KW-0812">Transmembrane</keyword>
<protein>
    <submittedName>
        <fullName evidence="3">Uncharacterized protein</fullName>
    </submittedName>
</protein>
<accession>A0ABN2Y5M9</accession>
<keyword evidence="2" id="KW-0472">Membrane</keyword>
<feature type="region of interest" description="Disordered" evidence="1">
    <location>
        <begin position="393"/>
        <end position="462"/>
    </location>
</feature>
<sequence length="543" mass="61529">MTLTALPPTAAPPGPARPAPGPSSPSATPAAAAVHVVSRQEYEAATTALAKLKRVGGQITTSLMAIGGGALVFTCINVTLFAMSHDIPMWIAWMLDPMASLALITVLYVDGVLTEQGGERAGTWPFLLRWFAGISTWLMNSWTSLYPDGKFMLIPKHPDAGGLLLHSVAPFLLITMAEASSGYRKYLSRKLAELRQVVQDFEDQQHAAKADRERRTREEAERREAARLEEQRAEREDRRRREEREHQEHLERERVREAAEAARIAGRAESERLREQAALESARAQRESERLREEREAEIERLREERELENARAQRETERLRIERENEEARLRREQEIEESRLRREQEIEAERLRIAREDEEAAKRSAAEREALRIKAEAEAKAQVLLAEEQVRQQRAAEQERREKEAADAAEKRRKAEERAAARQQRLASQTARPSRASASRSVSEIASQNGGTVPREVRSHLREQAEREVARLMLEGSDIDQKAIGERYSKGETWVGDRIRSAKKRLADDSEFELAVISSALEDEMPVSEETKHDDQAAEAA</sequence>
<evidence type="ECO:0000313" key="3">
    <source>
        <dbReference type="EMBL" id="GAA2121477.1"/>
    </source>
</evidence>
<evidence type="ECO:0000256" key="1">
    <source>
        <dbReference type="SAM" id="MobiDB-lite"/>
    </source>
</evidence>
<evidence type="ECO:0000256" key="2">
    <source>
        <dbReference type="SAM" id="Phobius"/>
    </source>
</evidence>
<feature type="transmembrane region" description="Helical" evidence="2">
    <location>
        <begin position="121"/>
        <end position="140"/>
    </location>
</feature>
<keyword evidence="2" id="KW-1133">Transmembrane helix</keyword>
<gene>
    <name evidence="3" type="ORF">GCM10009759_71230</name>
</gene>
<organism evidence="3 4">
    <name type="scientific">Kitasatospora saccharophila</name>
    <dbReference type="NCBI Taxonomy" id="407973"/>
    <lineage>
        <taxon>Bacteria</taxon>
        <taxon>Bacillati</taxon>
        <taxon>Actinomycetota</taxon>
        <taxon>Actinomycetes</taxon>
        <taxon>Kitasatosporales</taxon>
        <taxon>Streptomycetaceae</taxon>
        <taxon>Kitasatospora</taxon>
    </lineage>
</organism>
<keyword evidence="4" id="KW-1185">Reference proteome</keyword>
<reference evidence="3 4" key="1">
    <citation type="journal article" date="2019" name="Int. J. Syst. Evol. Microbiol.">
        <title>The Global Catalogue of Microorganisms (GCM) 10K type strain sequencing project: providing services to taxonomists for standard genome sequencing and annotation.</title>
        <authorList>
            <consortium name="The Broad Institute Genomics Platform"/>
            <consortium name="The Broad Institute Genome Sequencing Center for Infectious Disease"/>
            <person name="Wu L."/>
            <person name="Ma J."/>
        </authorList>
    </citation>
    <scope>NUCLEOTIDE SEQUENCE [LARGE SCALE GENOMIC DNA]</scope>
    <source>
        <strain evidence="3 4">JCM 14559</strain>
    </source>
</reference>
<name>A0ABN2Y5M9_9ACTN</name>
<evidence type="ECO:0000313" key="4">
    <source>
        <dbReference type="Proteomes" id="UP001500897"/>
    </source>
</evidence>
<feature type="compositionally biased region" description="Pro residues" evidence="1">
    <location>
        <begin position="9"/>
        <end position="23"/>
    </location>
</feature>
<feature type="compositionally biased region" description="Basic and acidic residues" evidence="1">
    <location>
        <begin position="393"/>
        <end position="422"/>
    </location>
</feature>
<feature type="transmembrane region" description="Helical" evidence="2">
    <location>
        <begin position="63"/>
        <end position="84"/>
    </location>
</feature>
<dbReference type="RefSeq" id="WP_344558361.1">
    <property type="nucleotide sequence ID" value="NZ_BAAANS010000078.1"/>
</dbReference>
<feature type="region of interest" description="Disordered" evidence="1">
    <location>
        <begin position="1"/>
        <end position="29"/>
    </location>
</feature>
<proteinExistence type="predicted"/>
<comment type="caution">
    <text evidence="3">The sequence shown here is derived from an EMBL/GenBank/DDBJ whole genome shotgun (WGS) entry which is preliminary data.</text>
</comment>